<dbReference type="InterPro" id="IPR000571">
    <property type="entry name" value="Znf_CCCH"/>
</dbReference>
<gene>
    <name evidence="4" type="ORF">Ptr86124_013741</name>
</gene>
<feature type="domain" description="C3H1-type" evidence="3">
    <location>
        <begin position="382"/>
        <end position="409"/>
    </location>
</feature>
<feature type="region of interest" description="Disordered" evidence="2">
    <location>
        <begin position="192"/>
        <end position="218"/>
    </location>
</feature>
<proteinExistence type="predicted"/>
<feature type="region of interest" description="Disordered" evidence="2">
    <location>
        <begin position="481"/>
        <end position="585"/>
    </location>
</feature>
<evidence type="ECO:0000313" key="4">
    <source>
        <dbReference type="EMBL" id="KAI1507297.1"/>
    </source>
</evidence>
<keyword evidence="1" id="KW-0862">Zinc</keyword>
<feature type="zinc finger region" description="C3H1-type" evidence="1">
    <location>
        <begin position="382"/>
        <end position="409"/>
    </location>
</feature>
<sequence length="585" mass="63276">MAGKRNRSRTAASAQEKGKRTKLYPHLAPTVKDAEANLEPQPDMSANSNDAAKVIRTETIKEIVVPKSEADTTVAKLETIKAVVAPPNSTKTVDSDLISWDDLSSTKKKNPDQTTDDFEDGIDIFADNDSTSNALIGTNPDTRKANTAKVKEDQIAPNTESTDELANQIEAVPASKEKKITTEVPIAKQAEQIEVTQNGEPHENTNKEKEAEHQEKPEAISAFGRNVIFQSIKYNLDNTENLAYWIGLGAVGSTDTRQINAGNIKLEISVKYIGLQKEESMVKESEPVAETQEAGKAEDNQKAVKIEIKKECLYDTEEGILPSIETAPDLAVDTAGATKEQLHNTVITPVTSATIATKTAVACRFGAKCSRRDTCKFDHSEGARKKMCTFVNTTIGCKNNTCPFSHDHLGVICKSSPYRSNCSNTHKCAFKHQDDVMSGKAEPSKSKTTKPALDDDNRYITAAEIAQKAAVARASREVSVASATSAPPANAPTGPQHGVKRGRSNEDADAGPNPQRPRTNNFQMGPNQGRQQHWNHPSQQQGNVPQFGHRQGRGRGRGRGRGAGRGRGGNSSDQGFSIRGVAGRA</sequence>
<feature type="region of interest" description="Disordered" evidence="2">
    <location>
        <begin position="434"/>
        <end position="453"/>
    </location>
</feature>
<feature type="compositionally biased region" description="Low complexity" evidence="2">
    <location>
        <begin position="481"/>
        <end position="493"/>
    </location>
</feature>
<feature type="compositionally biased region" description="Basic and acidic residues" evidence="2">
    <location>
        <begin position="141"/>
        <end position="154"/>
    </location>
</feature>
<evidence type="ECO:0000313" key="5">
    <source>
        <dbReference type="Proteomes" id="UP000249757"/>
    </source>
</evidence>
<dbReference type="Proteomes" id="UP000249757">
    <property type="component" value="Unassembled WGS sequence"/>
</dbReference>
<feature type="compositionally biased region" description="Basic and acidic residues" evidence="2">
    <location>
        <begin position="434"/>
        <end position="445"/>
    </location>
</feature>
<evidence type="ECO:0000259" key="3">
    <source>
        <dbReference type="PROSITE" id="PS50103"/>
    </source>
</evidence>
<accession>A0A922SUI4</accession>
<dbReference type="Gene3D" id="4.10.1000.10">
    <property type="entry name" value="Zinc finger, CCCH-type"/>
    <property type="match status" value="1"/>
</dbReference>
<feature type="region of interest" description="Disordered" evidence="2">
    <location>
        <begin position="1"/>
        <end position="27"/>
    </location>
</feature>
<reference evidence="5" key="1">
    <citation type="journal article" date="2022" name="Microb. Genom.">
        <title>A global pangenome for the wheat fungal pathogen Pyrenophora tritici-repentis and prediction of effector protein structural homology.</title>
        <authorList>
            <person name="Moolhuijzen P.M."/>
            <person name="See P.T."/>
            <person name="Shi G."/>
            <person name="Powell H.R."/>
            <person name="Cockram J."/>
            <person name="Jorgensen L.N."/>
            <person name="Benslimane H."/>
            <person name="Strelkov S.E."/>
            <person name="Turner J."/>
            <person name="Liu Z."/>
            <person name="Moffat C.S."/>
        </authorList>
    </citation>
    <scope>NUCLEOTIDE SEQUENCE [LARGE SCALE GENOMIC DNA]</scope>
</reference>
<dbReference type="EMBL" id="NRDI02000046">
    <property type="protein sequence ID" value="KAI1507297.1"/>
    <property type="molecule type" value="Genomic_DNA"/>
</dbReference>
<protein>
    <recommendedName>
        <fullName evidence="3">C3H1-type domain-containing protein</fullName>
    </recommendedName>
</protein>
<dbReference type="PROSITE" id="PS50103">
    <property type="entry name" value="ZF_C3H1"/>
    <property type="match status" value="1"/>
</dbReference>
<keyword evidence="5" id="KW-1185">Reference proteome</keyword>
<name>A0A922SUI4_9PLEO</name>
<evidence type="ECO:0000256" key="1">
    <source>
        <dbReference type="PROSITE-ProRule" id="PRU00723"/>
    </source>
</evidence>
<dbReference type="AlphaFoldDB" id="A0A922SUI4"/>
<feature type="region of interest" description="Disordered" evidence="2">
    <location>
        <begin position="132"/>
        <end position="164"/>
    </location>
</feature>
<comment type="caution">
    <text evidence="4">The sequence shown here is derived from an EMBL/GenBank/DDBJ whole genome shotgun (WGS) entry which is preliminary data.</text>
</comment>
<organism evidence="4 5">
    <name type="scientific">Pyrenophora tritici-repentis</name>
    <dbReference type="NCBI Taxonomy" id="45151"/>
    <lineage>
        <taxon>Eukaryota</taxon>
        <taxon>Fungi</taxon>
        <taxon>Dikarya</taxon>
        <taxon>Ascomycota</taxon>
        <taxon>Pezizomycotina</taxon>
        <taxon>Dothideomycetes</taxon>
        <taxon>Pleosporomycetidae</taxon>
        <taxon>Pleosporales</taxon>
        <taxon>Pleosporineae</taxon>
        <taxon>Pleosporaceae</taxon>
        <taxon>Pyrenophora</taxon>
    </lineage>
</organism>
<feature type="compositionally biased region" description="Polar residues" evidence="2">
    <location>
        <begin position="516"/>
        <end position="544"/>
    </location>
</feature>
<keyword evidence="1" id="KW-0863">Zinc-finger</keyword>
<feature type="compositionally biased region" description="Basic residues" evidence="2">
    <location>
        <begin position="550"/>
        <end position="564"/>
    </location>
</feature>
<dbReference type="GO" id="GO:0008270">
    <property type="term" value="F:zinc ion binding"/>
    <property type="evidence" value="ECO:0007669"/>
    <property type="project" value="UniProtKB-KW"/>
</dbReference>
<feature type="compositionally biased region" description="Basic and acidic residues" evidence="2">
    <location>
        <begin position="200"/>
        <end position="218"/>
    </location>
</feature>
<keyword evidence="1" id="KW-0479">Metal-binding</keyword>
<evidence type="ECO:0000256" key="2">
    <source>
        <dbReference type="SAM" id="MobiDB-lite"/>
    </source>
</evidence>